<keyword evidence="2" id="KW-1185">Reference proteome</keyword>
<sequence length="127" mass="12913">MAIQATLQASAWAGTEAPYTQTVAVTGLVAALDCAIRPSKTATAAQRAAYRSALACITGQADGAITVTADGTKPAADIPIEVILSCDARVTALENILQGNGSYTSDYSGEEIDAMLAWVATQMGGST</sequence>
<proteinExistence type="predicted"/>
<reference evidence="1" key="1">
    <citation type="submission" date="2020-08" db="EMBL/GenBank/DDBJ databases">
        <title>Genome public.</title>
        <authorList>
            <person name="Liu C."/>
            <person name="Sun Q."/>
        </authorList>
    </citation>
    <scope>NUCLEOTIDE SEQUENCE</scope>
    <source>
        <strain evidence="1">NSJ-51</strain>
    </source>
</reference>
<dbReference type="AlphaFoldDB" id="A0A8J6JH01"/>
<name>A0A8J6JH01_9FIRM</name>
<accession>A0A8J6JH01</accession>
<dbReference type="RefSeq" id="WP_186908860.1">
    <property type="nucleotide sequence ID" value="NZ_JACOPP010000035.1"/>
</dbReference>
<gene>
    <name evidence="1" type="ORF">H8S57_15235</name>
</gene>
<comment type="caution">
    <text evidence="1">The sequence shown here is derived from an EMBL/GenBank/DDBJ whole genome shotgun (WGS) entry which is preliminary data.</text>
</comment>
<organism evidence="1 2">
    <name type="scientific">Lawsonibacter hominis</name>
    <dbReference type="NCBI Taxonomy" id="2763053"/>
    <lineage>
        <taxon>Bacteria</taxon>
        <taxon>Bacillati</taxon>
        <taxon>Bacillota</taxon>
        <taxon>Clostridia</taxon>
        <taxon>Eubacteriales</taxon>
        <taxon>Oscillospiraceae</taxon>
        <taxon>Lawsonibacter</taxon>
    </lineage>
</organism>
<dbReference type="Proteomes" id="UP000661435">
    <property type="component" value="Unassembled WGS sequence"/>
</dbReference>
<evidence type="ECO:0000313" key="2">
    <source>
        <dbReference type="Proteomes" id="UP000661435"/>
    </source>
</evidence>
<evidence type="ECO:0000313" key="1">
    <source>
        <dbReference type="EMBL" id="MBC5735069.1"/>
    </source>
</evidence>
<protein>
    <submittedName>
        <fullName evidence="1">Uncharacterized protein</fullName>
    </submittedName>
</protein>
<dbReference type="EMBL" id="JACOPP010000035">
    <property type="protein sequence ID" value="MBC5735069.1"/>
    <property type="molecule type" value="Genomic_DNA"/>
</dbReference>